<organism evidence="1 2">
    <name type="scientific">Candidatus Treponema excrementipullorum</name>
    <dbReference type="NCBI Taxonomy" id="2838768"/>
    <lineage>
        <taxon>Bacteria</taxon>
        <taxon>Pseudomonadati</taxon>
        <taxon>Spirochaetota</taxon>
        <taxon>Spirochaetia</taxon>
        <taxon>Spirochaetales</taxon>
        <taxon>Treponemataceae</taxon>
        <taxon>Treponema</taxon>
    </lineage>
</organism>
<evidence type="ECO:0000313" key="1">
    <source>
        <dbReference type="EMBL" id="MBU3850040.1"/>
    </source>
</evidence>
<name>A0A9E2NZ84_9SPIR</name>
<dbReference type="EMBL" id="JAHLFV010000133">
    <property type="protein sequence ID" value="MBU3850040.1"/>
    <property type="molecule type" value="Genomic_DNA"/>
</dbReference>
<sequence length="79" mass="9363">MQTGHKHNLVKRMRYYHSAIDVDSLLRGNPYDQLKKSYVIFICNFDLCGNGALPLFCRLRKYCPAKFLYHCNINVLFYL</sequence>
<reference evidence="1" key="1">
    <citation type="journal article" date="2021" name="PeerJ">
        <title>Extensive microbial diversity within the chicken gut microbiome revealed by metagenomics and culture.</title>
        <authorList>
            <person name="Gilroy R."/>
            <person name="Ravi A."/>
            <person name="Getino M."/>
            <person name="Pursley I."/>
            <person name="Horton D.L."/>
            <person name="Alikhan N.F."/>
            <person name="Baker D."/>
            <person name="Gharbi K."/>
            <person name="Hall N."/>
            <person name="Watson M."/>
            <person name="Adriaenssens E.M."/>
            <person name="Foster-Nyarko E."/>
            <person name="Jarju S."/>
            <person name="Secka A."/>
            <person name="Antonio M."/>
            <person name="Oren A."/>
            <person name="Chaudhuri R.R."/>
            <person name="La Ragione R."/>
            <person name="Hildebrand F."/>
            <person name="Pallen M.J."/>
        </authorList>
    </citation>
    <scope>NUCLEOTIDE SEQUENCE</scope>
    <source>
        <strain evidence="1">Gambia15-2214</strain>
    </source>
</reference>
<evidence type="ECO:0000313" key="2">
    <source>
        <dbReference type="Proteomes" id="UP000823914"/>
    </source>
</evidence>
<proteinExistence type="predicted"/>
<dbReference type="Proteomes" id="UP000823914">
    <property type="component" value="Unassembled WGS sequence"/>
</dbReference>
<comment type="caution">
    <text evidence="1">The sequence shown here is derived from an EMBL/GenBank/DDBJ whole genome shotgun (WGS) entry which is preliminary data.</text>
</comment>
<dbReference type="AlphaFoldDB" id="A0A9E2NZ84"/>
<accession>A0A9E2NZ84</accession>
<protein>
    <submittedName>
        <fullName evidence="1">PD-(D/E)XK nuclease family transposase</fullName>
    </submittedName>
</protein>
<reference evidence="1" key="2">
    <citation type="submission" date="2021-04" db="EMBL/GenBank/DDBJ databases">
        <authorList>
            <person name="Gilroy R."/>
        </authorList>
    </citation>
    <scope>NUCLEOTIDE SEQUENCE</scope>
    <source>
        <strain evidence="1">Gambia15-2214</strain>
    </source>
</reference>
<gene>
    <name evidence="1" type="ORF">IAA16_05700</name>
</gene>